<reference evidence="8" key="1">
    <citation type="journal article" date="2020" name="New Phytol.">
        <title>Comparative genomics reveals dynamic genome evolution in host specialist ectomycorrhizal fungi.</title>
        <authorList>
            <person name="Lofgren L.A."/>
            <person name="Nguyen N.H."/>
            <person name="Vilgalys R."/>
            <person name="Ruytinx J."/>
            <person name="Liao H.L."/>
            <person name="Branco S."/>
            <person name="Kuo A."/>
            <person name="LaButti K."/>
            <person name="Lipzen A."/>
            <person name="Andreopoulos W."/>
            <person name="Pangilinan J."/>
            <person name="Riley R."/>
            <person name="Hundley H."/>
            <person name="Na H."/>
            <person name="Barry K."/>
            <person name="Grigoriev I.V."/>
            <person name="Stajich J.E."/>
            <person name="Kennedy P.G."/>
        </authorList>
    </citation>
    <scope>NUCLEOTIDE SEQUENCE</scope>
    <source>
        <strain evidence="8">DOB743</strain>
    </source>
</reference>
<evidence type="ECO:0000256" key="5">
    <source>
        <dbReference type="ARBA" id="ARBA00023136"/>
    </source>
</evidence>
<dbReference type="Gene3D" id="1.10.4160.10">
    <property type="entry name" value="Hydantoin permease"/>
    <property type="match status" value="1"/>
</dbReference>
<dbReference type="NCBIfam" id="TIGR00800">
    <property type="entry name" value="ncs1"/>
    <property type="match status" value="1"/>
</dbReference>
<keyword evidence="5 7" id="KW-0472">Membrane</keyword>
<dbReference type="PANTHER" id="PTHR30618">
    <property type="entry name" value="NCS1 FAMILY PURINE/PYRIMIDINE TRANSPORTER"/>
    <property type="match status" value="1"/>
</dbReference>
<evidence type="ECO:0000256" key="6">
    <source>
        <dbReference type="SAM" id="MobiDB-lite"/>
    </source>
</evidence>
<evidence type="ECO:0000313" key="8">
    <source>
        <dbReference type="EMBL" id="KAG1772019.1"/>
    </source>
</evidence>
<name>A0A9P6ZMS8_9AGAM</name>
<dbReference type="Proteomes" id="UP000714275">
    <property type="component" value="Unassembled WGS sequence"/>
</dbReference>
<feature type="transmembrane region" description="Helical" evidence="7">
    <location>
        <begin position="156"/>
        <end position="178"/>
    </location>
</feature>
<feature type="region of interest" description="Disordered" evidence="6">
    <location>
        <begin position="591"/>
        <end position="613"/>
    </location>
</feature>
<dbReference type="EMBL" id="JABBWD010000055">
    <property type="protein sequence ID" value="KAG1772019.1"/>
    <property type="molecule type" value="Genomic_DNA"/>
</dbReference>
<evidence type="ECO:0000256" key="4">
    <source>
        <dbReference type="ARBA" id="ARBA00022989"/>
    </source>
</evidence>
<dbReference type="AlphaFoldDB" id="A0A9P6ZMS8"/>
<evidence type="ECO:0000313" key="9">
    <source>
        <dbReference type="Proteomes" id="UP000714275"/>
    </source>
</evidence>
<dbReference type="GO" id="GO:0015205">
    <property type="term" value="F:nucleobase transmembrane transporter activity"/>
    <property type="evidence" value="ECO:0007669"/>
    <property type="project" value="TreeGrafter"/>
</dbReference>
<evidence type="ECO:0000256" key="7">
    <source>
        <dbReference type="SAM" id="Phobius"/>
    </source>
</evidence>
<dbReference type="GO" id="GO:0005886">
    <property type="term" value="C:plasma membrane"/>
    <property type="evidence" value="ECO:0007669"/>
    <property type="project" value="TreeGrafter"/>
</dbReference>
<feature type="transmembrane region" description="Helical" evidence="7">
    <location>
        <begin position="543"/>
        <end position="565"/>
    </location>
</feature>
<proteinExistence type="inferred from homology"/>
<keyword evidence="4 7" id="KW-1133">Transmembrane helix</keyword>
<dbReference type="InterPro" id="IPR012681">
    <property type="entry name" value="NCS1"/>
</dbReference>
<accession>A0A9P6ZMS8</accession>
<dbReference type="InterPro" id="IPR001248">
    <property type="entry name" value="Pur-cyt_permease"/>
</dbReference>
<feature type="transmembrane region" description="Helical" evidence="7">
    <location>
        <begin position="190"/>
        <end position="212"/>
    </location>
</feature>
<dbReference type="InterPro" id="IPR045225">
    <property type="entry name" value="Uracil/uridine/allantoin_perm"/>
</dbReference>
<dbReference type="PANTHER" id="PTHR30618:SF0">
    <property type="entry name" value="PURINE-URACIL PERMEASE NCS1"/>
    <property type="match status" value="1"/>
</dbReference>
<feature type="transmembrane region" description="Helical" evidence="7">
    <location>
        <begin position="315"/>
        <end position="335"/>
    </location>
</feature>
<feature type="transmembrane region" description="Helical" evidence="7">
    <location>
        <begin position="441"/>
        <end position="457"/>
    </location>
</feature>
<feature type="transmembrane region" description="Helical" evidence="7">
    <location>
        <begin position="273"/>
        <end position="295"/>
    </location>
</feature>
<dbReference type="CDD" id="cd11482">
    <property type="entry name" value="SLC-NCS1sbd_NRT1-like"/>
    <property type="match status" value="1"/>
</dbReference>
<evidence type="ECO:0000256" key="3">
    <source>
        <dbReference type="ARBA" id="ARBA00022692"/>
    </source>
</evidence>
<keyword evidence="9" id="KW-1185">Reference proteome</keyword>
<comment type="similarity">
    <text evidence="2">Belongs to the purine-cytosine permease (2.A.39) family.</text>
</comment>
<protein>
    <submittedName>
        <fullName evidence="8">NCS1 nucleoside transporter family</fullName>
    </submittedName>
</protein>
<feature type="transmembrane region" description="Helical" evidence="7">
    <location>
        <begin position="248"/>
        <end position="266"/>
    </location>
</feature>
<feature type="transmembrane region" description="Helical" evidence="7">
    <location>
        <begin position="399"/>
        <end position="421"/>
    </location>
</feature>
<comment type="caution">
    <text evidence="8">The sequence shown here is derived from an EMBL/GenBank/DDBJ whole genome shotgun (WGS) entry which is preliminary data.</text>
</comment>
<sequence length="613" mass="68440">MPHLICSPWPPVTLALTKTVITFVRANEPKYFSSPCDAKRSYRDTNISAHIYASVHSIYLFRDRLSQIPSPLALMTISPIQWLKLSTWELELENTAFATDNRWSNHDMDPTPLRFRTWSSWSYVSYWFSDASNIAVWEVASSMLAIGLSWKQALPAIVVAYCITAVPILLTGTIGTRLRVPFSVLSRSSFGFWFSYFPVVTRGIIAMSWFGIQTYNGSECVYQMLKAIWPSVAHVPNHIPASSNTTSVGMMCYLLYWLLQFPFMLLSPQKIRYLFMAKGVIVPFAWLAMVIWAFIKVPPSVGLFSQHATVQGSDLSWAWLTALNSALSLYCGYAVNIADFTRYATHERAQYSQAIIIPVAFTLCSFAGLAVTSAGIVLYGSALWDPLRLIDHWDNRAAAFFASFAFLLTTIGTNISANALVAANDLTVCFPKYINIRRGQVICAFIGGWAFCPWEVLAKASGFLSFLSGYTIFIGPFVGIMIADYWLIHRGKIDVPAMYQVDGRYRYTFGVNWRALATLVICIAPAMPGLVHSIKPSINVGSIHNLFAIGWIFGFWSAFVVYYVLSTLFPARGTYVEKAVLPDDVIPPSASCDSTDEDVEKLDKGYVTPETVS</sequence>
<feature type="transmembrane region" description="Helical" evidence="7">
    <location>
        <begin position="355"/>
        <end position="379"/>
    </location>
</feature>
<dbReference type="OrthoDB" id="2018619at2759"/>
<dbReference type="FunFam" id="1.10.4160.10:FF:000001">
    <property type="entry name" value="Uracil permease, putative"/>
    <property type="match status" value="1"/>
</dbReference>
<gene>
    <name evidence="8" type="ORF">EV702DRAFT_631911</name>
</gene>
<feature type="transmembrane region" description="Helical" evidence="7">
    <location>
        <begin position="509"/>
        <end position="531"/>
    </location>
</feature>
<evidence type="ECO:0000256" key="1">
    <source>
        <dbReference type="ARBA" id="ARBA00004141"/>
    </source>
</evidence>
<comment type="subcellular location">
    <subcellularLocation>
        <location evidence="1">Membrane</location>
        <topology evidence="1">Multi-pass membrane protein</topology>
    </subcellularLocation>
</comment>
<dbReference type="Pfam" id="PF02133">
    <property type="entry name" value="Transp_cyt_pur"/>
    <property type="match status" value="1"/>
</dbReference>
<organism evidence="8 9">
    <name type="scientific">Suillus placidus</name>
    <dbReference type="NCBI Taxonomy" id="48579"/>
    <lineage>
        <taxon>Eukaryota</taxon>
        <taxon>Fungi</taxon>
        <taxon>Dikarya</taxon>
        <taxon>Basidiomycota</taxon>
        <taxon>Agaricomycotina</taxon>
        <taxon>Agaricomycetes</taxon>
        <taxon>Agaricomycetidae</taxon>
        <taxon>Boletales</taxon>
        <taxon>Suillineae</taxon>
        <taxon>Suillaceae</taxon>
        <taxon>Suillus</taxon>
    </lineage>
</organism>
<evidence type="ECO:0000256" key="2">
    <source>
        <dbReference type="ARBA" id="ARBA00008974"/>
    </source>
</evidence>
<feature type="transmembrane region" description="Helical" evidence="7">
    <location>
        <begin position="463"/>
        <end position="488"/>
    </location>
</feature>
<keyword evidence="3 7" id="KW-0812">Transmembrane</keyword>